<accession>A0A935JX69</accession>
<dbReference type="Proteomes" id="UP000739411">
    <property type="component" value="Unassembled WGS sequence"/>
</dbReference>
<comment type="caution">
    <text evidence="1">The sequence shown here is derived from an EMBL/GenBank/DDBJ whole genome shotgun (WGS) entry which is preliminary data.</text>
</comment>
<dbReference type="EMBL" id="JADJMS010000013">
    <property type="protein sequence ID" value="MBK7414805.1"/>
    <property type="molecule type" value="Genomic_DNA"/>
</dbReference>
<gene>
    <name evidence="1" type="ORF">IPJ38_06500</name>
</gene>
<protein>
    <submittedName>
        <fullName evidence="1">Uncharacterized protein</fullName>
    </submittedName>
</protein>
<organism evidence="1 2">
    <name type="scientific">Candidatus Dechloromonas phosphorivorans</name>
    <dbReference type="NCBI Taxonomy" id="2899244"/>
    <lineage>
        <taxon>Bacteria</taxon>
        <taxon>Pseudomonadati</taxon>
        <taxon>Pseudomonadota</taxon>
        <taxon>Betaproteobacteria</taxon>
        <taxon>Rhodocyclales</taxon>
        <taxon>Azonexaceae</taxon>
        <taxon>Dechloromonas</taxon>
    </lineage>
</organism>
<sequence length="46" mass="4929">MEDGSTNAALLVKKETPLLAVADKFFQVLEHANHGVFGVNLHPVIG</sequence>
<evidence type="ECO:0000313" key="2">
    <source>
        <dbReference type="Proteomes" id="UP000739411"/>
    </source>
</evidence>
<proteinExistence type="predicted"/>
<dbReference type="AlphaFoldDB" id="A0A935JX69"/>
<name>A0A935JX69_9RHOO</name>
<reference evidence="1 2" key="1">
    <citation type="submission" date="2020-10" db="EMBL/GenBank/DDBJ databases">
        <title>Connecting structure to function with the recovery of over 1000 high-quality activated sludge metagenome-assembled genomes encoding full-length rRNA genes using long-read sequencing.</title>
        <authorList>
            <person name="Singleton C.M."/>
            <person name="Petriglieri F."/>
            <person name="Kristensen J.M."/>
            <person name="Kirkegaard R.H."/>
            <person name="Michaelsen T.Y."/>
            <person name="Andersen M.H."/>
            <person name="Karst S.M."/>
            <person name="Dueholm M.S."/>
            <person name="Nielsen P.H."/>
            <person name="Albertsen M."/>
        </authorList>
    </citation>
    <scope>NUCLEOTIDE SEQUENCE [LARGE SCALE GENOMIC DNA]</scope>
    <source>
        <strain evidence="1">EsbW_18-Q3-R4-48_BATAC.463</strain>
    </source>
</reference>
<evidence type="ECO:0000313" key="1">
    <source>
        <dbReference type="EMBL" id="MBK7414805.1"/>
    </source>
</evidence>